<dbReference type="GO" id="GO:0004672">
    <property type="term" value="F:protein kinase activity"/>
    <property type="evidence" value="ECO:0007669"/>
    <property type="project" value="InterPro"/>
</dbReference>
<evidence type="ECO:0000256" key="11">
    <source>
        <dbReference type="SAM" id="Phobius"/>
    </source>
</evidence>
<sequence length="936" mass="102525">MKFAKAMQMLVLLQLLVLFGIMDNSVAVNAETGFVSFMCGASSDYFSQSDGISWTSDAAYAPPISKAFSLPNQASLLTLRAFPPDASSPSGRSCFSNLVPPSLSLVRATFAYGNYDSLNKPPVFGVSIGATMYSTINLNVQDPWVEEIILNADQEQAFCLIAMDGIPVISLLELRPLPPRSYNRASSSLGVALKKVYRIDCGSEAMKITRYPDDRYDRIWDPDHYYLDGSTTSTHSISRKLKTSAVTDDCPLIVLQSNRFNYHNQTLSYSLPLSKPNGKYLMNAYFGELYNTTGPTFIMTVNGAVLTTVVGWPPLSGAEFTATQAASSWWNISLLPVIGAPQINGLEVYEIIQLMHVSNQRDARALNLIELNFNIQNVLLDWALGSDPCFPVPWRGVICNTVGVVTSLDLSNSQLSGDVAGLFQDFTSLESLNASGNNLVGHVQNLTKRFQSLRDLDLSDNQLSGTLDVFATLNLHYLNIANNQFSGPLPGRLTQPGLVVITSGNPCIQYGSTDPCVPSLASSTVPQSVERNAIRSSKHYSKSVITGVVMGISAAVLAIAAAGFTGCRRYKLKRELINAFQEAGTVNILEKELTLGKNAKRFSFLELENATNRFKQILGEGNLGLVFRGRLQDGTDVAIKMRADGLQLDADSFLNEVSLLSKVRHQNLVLLIGFCLECKKQLLVFEFMSGGSLKDHLYGPLSKIQPMSWEQRLTSVIGAAVGLEHLHRGCEFNIIHRNVKSSNILLGPNYFSKVADFCLSKPASHNEKSLVGGTAGYLDPEYFNTSQLTDRSDVFSFGVVLMEILCGREPLSSDSTPEEYNLVAWVRPALQDDIPKGDTSVVDKALRNQFVLQSLAIVANVALQCTEKEGANRPSMTQVVRELRRAADIELLLPTGNKDSSSHQSLQSTSGTTTKHKTYHSAELYPTRSKNISQIR</sequence>
<reference evidence="14 16" key="2">
    <citation type="journal article" date="2018" name="Plant J.">
        <title>The Physcomitrella patens chromosome-scale assembly reveals moss genome structure and evolution.</title>
        <authorList>
            <person name="Lang D."/>
            <person name="Ullrich K.K."/>
            <person name="Murat F."/>
            <person name="Fuchs J."/>
            <person name="Jenkins J."/>
            <person name="Haas F.B."/>
            <person name="Piednoel M."/>
            <person name="Gundlach H."/>
            <person name="Van Bel M."/>
            <person name="Meyberg R."/>
            <person name="Vives C."/>
            <person name="Morata J."/>
            <person name="Symeonidi A."/>
            <person name="Hiss M."/>
            <person name="Muchero W."/>
            <person name="Kamisugi Y."/>
            <person name="Saleh O."/>
            <person name="Blanc G."/>
            <person name="Decker E.L."/>
            <person name="van Gessel N."/>
            <person name="Grimwood J."/>
            <person name="Hayes R.D."/>
            <person name="Graham S.W."/>
            <person name="Gunter L.E."/>
            <person name="McDaniel S.F."/>
            <person name="Hoernstein S.N.W."/>
            <person name="Larsson A."/>
            <person name="Li F.W."/>
            <person name="Perroud P.F."/>
            <person name="Phillips J."/>
            <person name="Ranjan P."/>
            <person name="Rokshar D.S."/>
            <person name="Rothfels C.J."/>
            <person name="Schneider L."/>
            <person name="Shu S."/>
            <person name="Stevenson D.W."/>
            <person name="Thummler F."/>
            <person name="Tillich M."/>
            <person name="Villarreal Aguilar J.C."/>
            <person name="Widiez T."/>
            <person name="Wong G.K."/>
            <person name="Wymore A."/>
            <person name="Zhang Y."/>
            <person name="Zimmer A.D."/>
            <person name="Quatrano R.S."/>
            <person name="Mayer K.F.X."/>
            <person name="Goodstein D."/>
            <person name="Casacuberta J.M."/>
            <person name="Vandepoele K."/>
            <person name="Reski R."/>
            <person name="Cuming A.C."/>
            <person name="Tuskan G.A."/>
            <person name="Maumus F."/>
            <person name="Salse J."/>
            <person name="Schmutz J."/>
            <person name="Rensing S.A."/>
        </authorList>
    </citation>
    <scope>NUCLEOTIDE SEQUENCE [LARGE SCALE GENOMIC DNA]</scope>
    <source>
        <strain evidence="15 16">cv. Gransden 2004</strain>
    </source>
</reference>
<dbReference type="SUPFAM" id="SSF52058">
    <property type="entry name" value="L domain-like"/>
    <property type="match status" value="1"/>
</dbReference>
<dbReference type="Pfam" id="PF12819">
    <property type="entry name" value="Malectin_like"/>
    <property type="match status" value="1"/>
</dbReference>
<evidence type="ECO:0000256" key="2">
    <source>
        <dbReference type="ARBA" id="ARBA00012513"/>
    </source>
</evidence>
<dbReference type="EC" id="2.7.11.1" evidence="2"/>
<dbReference type="InterPro" id="IPR001611">
    <property type="entry name" value="Leu-rich_rpt"/>
</dbReference>
<dbReference type="Gene3D" id="3.30.200.20">
    <property type="entry name" value="Phosphorylase Kinase, domain 1"/>
    <property type="match status" value="1"/>
</dbReference>
<evidence type="ECO:0000256" key="4">
    <source>
        <dbReference type="ARBA" id="ARBA00022692"/>
    </source>
</evidence>
<feature type="signal peptide" evidence="12">
    <location>
        <begin position="1"/>
        <end position="27"/>
    </location>
</feature>
<dbReference type="FunFam" id="1.10.510.10:FF:001703">
    <property type="entry name" value="Predicted protein"/>
    <property type="match status" value="1"/>
</dbReference>
<dbReference type="Gramene" id="Pp3c3_25390V3.2">
    <property type="protein sequence ID" value="Pp3c3_25390V3.2"/>
    <property type="gene ID" value="Pp3c3_25390"/>
</dbReference>
<feature type="chain" id="PRO_5044576485" description="non-specific serine/threonine protein kinase" evidence="12">
    <location>
        <begin position="28"/>
        <end position="936"/>
    </location>
</feature>
<dbReference type="InterPro" id="IPR013210">
    <property type="entry name" value="LRR_N_plant-typ"/>
</dbReference>
<dbReference type="Pfam" id="PF00560">
    <property type="entry name" value="LRR_1"/>
    <property type="match status" value="2"/>
</dbReference>
<keyword evidence="12" id="KW-0732">Signal</keyword>
<comment type="catalytic activity">
    <reaction evidence="9">
        <text>L-seryl-[protein] + ATP = O-phospho-L-seryl-[protein] + ADP + H(+)</text>
        <dbReference type="Rhea" id="RHEA:17989"/>
        <dbReference type="Rhea" id="RHEA-COMP:9863"/>
        <dbReference type="Rhea" id="RHEA-COMP:11604"/>
        <dbReference type="ChEBI" id="CHEBI:15378"/>
        <dbReference type="ChEBI" id="CHEBI:29999"/>
        <dbReference type="ChEBI" id="CHEBI:30616"/>
        <dbReference type="ChEBI" id="CHEBI:83421"/>
        <dbReference type="ChEBI" id="CHEBI:456216"/>
        <dbReference type="EC" id="2.7.11.1"/>
    </reaction>
</comment>
<gene>
    <name evidence="15" type="primary">LOC112280254</name>
    <name evidence="14" type="ORF">PHYPA_004945</name>
</gene>
<evidence type="ECO:0000313" key="15">
    <source>
        <dbReference type="EnsemblPlants" id="Pp3c3_25390V3.1"/>
    </source>
</evidence>
<dbReference type="GeneID" id="112280254"/>
<comment type="subcellular location">
    <subcellularLocation>
        <location evidence="1">Membrane</location>
        <topology evidence="1">Single-pass membrane protein</topology>
    </subcellularLocation>
</comment>
<dbReference type="Gene3D" id="1.10.510.10">
    <property type="entry name" value="Transferase(Phosphotransferase) domain 1"/>
    <property type="match status" value="1"/>
</dbReference>
<dbReference type="STRING" id="3218.A0A2K1KW06"/>
<evidence type="ECO:0000313" key="14">
    <source>
        <dbReference type="EMBL" id="PNR57951.1"/>
    </source>
</evidence>
<evidence type="ECO:0000256" key="7">
    <source>
        <dbReference type="ARBA" id="ARBA00023136"/>
    </source>
</evidence>
<evidence type="ECO:0000256" key="10">
    <source>
        <dbReference type="SAM" id="MobiDB-lite"/>
    </source>
</evidence>
<dbReference type="Pfam" id="PF07714">
    <property type="entry name" value="PK_Tyr_Ser-Thr"/>
    <property type="match status" value="1"/>
</dbReference>
<dbReference type="Gramene" id="Pp3c3_25390V3.1">
    <property type="protein sequence ID" value="Pp3c3_25390V3.1"/>
    <property type="gene ID" value="Pp3c3_25390"/>
</dbReference>
<dbReference type="Gene3D" id="3.80.10.10">
    <property type="entry name" value="Ribonuclease Inhibitor"/>
    <property type="match status" value="1"/>
</dbReference>
<dbReference type="PANTHER" id="PTHR45631:SF21">
    <property type="entry name" value="PROTEIN KINASE DOMAIN-CONTAINING PROTEIN"/>
    <property type="match status" value="1"/>
</dbReference>
<evidence type="ECO:0000256" key="3">
    <source>
        <dbReference type="ARBA" id="ARBA00022614"/>
    </source>
</evidence>
<reference evidence="15" key="3">
    <citation type="submission" date="2020-12" db="UniProtKB">
        <authorList>
            <consortium name="EnsemblPlants"/>
        </authorList>
    </citation>
    <scope>IDENTIFICATION</scope>
</reference>
<dbReference type="PANTHER" id="PTHR45631">
    <property type="entry name" value="OS07G0107800 PROTEIN-RELATED"/>
    <property type="match status" value="1"/>
</dbReference>
<protein>
    <recommendedName>
        <fullName evidence="2">non-specific serine/threonine protein kinase</fullName>
        <ecNumber evidence="2">2.7.11.1</ecNumber>
    </recommendedName>
</protein>
<keyword evidence="6 11" id="KW-1133">Transmembrane helix</keyword>
<keyword evidence="3" id="KW-0433">Leucine-rich repeat</keyword>
<evidence type="ECO:0000259" key="13">
    <source>
        <dbReference type="PROSITE" id="PS50011"/>
    </source>
</evidence>
<dbReference type="InterPro" id="IPR024788">
    <property type="entry name" value="Malectin-like_Carb-bd_dom"/>
</dbReference>
<dbReference type="Gene3D" id="2.60.120.430">
    <property type="entry name" value="Galactose-binding lectin"/>
    <property type="match status" value="1"/>
</dbReference>
<dbReference type="InterPro" id="IPR000719">
    <property type="entry name" value="Prot_kinase_dom"/>
</dbReference>
<dbReference type="InterPro" id="IPR001245">
    <property type="entry name" value="Ser-Thr/Tyr_kinase_cat_dom"/>
</dbReference>
<evidence type="ECO:0000256" key="1">
    <source>
        <dbReference type="ARBA" id="ARBA00004167"/>
    </source>
</evidence>
<feature type="domain" description="Protein kinase" evidence="13">
    <location>
        <begin position="612"/>
        <end position="893"/>
    </location>
</feature>
<dbReference type="SUPFAM" id="SSF56112">
    <property type="entry name" value="Protein kinase-like (PK-like)"/>
    <property type="match status" value="1"/>
</dbReference>
<evidence type="ECO:0000313" key="16">
    <source>
        <dbReference type="Proteomes" id="UP000006727"/>
    </source>
</evidence>
<evidence type="ECO:0000256" key="9">
    <source>
        <dbReference type="ARBA" id="ARBA00048679"/>
    </source>
</evidence>
<dbReference type="EnsemblPlants" id="Pp3c3_25390V3.2">
    <property type="protein sequence ID" value="Pp3c3_25390V3.2"/>
    <property type="gene ID" value="Pp3c3_25390"/>
</dbReference>
<evidence type="ECO:0000256" key="8">
    <source>
        <dbReference type="ARBA" id="ARBA00047899"/>
    </source>
</evidence>
<dbReference type="EnsemblPlants" id="Pp3c3_25390V3.1">
    <property type="protein sequence ID" value="Pp3c3_25390V3.1"/>
    <property type="gene ID" value="Pp3c3_25390"/>
</dbReference>
<evidence type="ECO:0000256" key="5">
    <source>
        <dbReference type="ARBA" id="ARBA00022737"/>
    </source>
</evidence>
<proteinExistence type="predicted"/>
<keyword evidence="4 11" id="KW-0812">Transmembrane</keyword>
<accession>A0A2K1KW06</accession>
<evidence type="ECO:0000256" key="12">
    <source>
        <dbReference type="SAM" id="SignalP"/>
    </source>
</evidence>
<dbReference type="InterPro" id="IPR011009">
    <property type="entry name" value="Kinase-like_dom_sf"/>
</dbReference>
<comment type="catalytic activity">
    <reaction evidence="8">
        <text>L-threonyl-[protein] + ATP = O-phospho-L-threonyl-[protein] + ADP + H(+)</text>
        <dbReference type="Rhea" id="RHEA:46608"/>
        <dbReference type="Rhea" id="RHEA-COMP:11060"/>
        <dbReference type="Rhea" id="RHEA-COMP:11605"/>
        <dbReference type="ChEBI" id="CHEBI:15378"/>
        <dbReference type="ChEBI" id="CHEBI:30013"/>
        <dbReference type="ChEBI" id="CHEBI:30616"/>
        <dbReference type="ChEBI" id="CHEBI:61977"/>
        <dbReference type="ChEBI" id="CHEBI:456216"/>
        <dbReference type="EC" id="2.7.11.1"/>
    </reaction>
</comment>
<dbReference type="Proteomes" id="UP000006727">
    <property type="component" value="Chromosome 3"/>
</dbReference>
<name>A0A2K1KW06_PHYPA</name>
<dbReference type="PaxDb" id="3218-PP1S333_16V6.1"/>
<evidence type="ECO:0000256" key="6">
    <source>
        <dbReference type="ARBA" id="ARBA00022989"/>
    </source>
</evidence>
<feature type="region of interest" description="Disordered" evidence="10">
    <location>
        <begin position="894"/>
        <end position="936"/>
    </location>
</feature>
<dbReference type="GO" id="GO:0016020">
    <property type="term" value="C:membrane"/>
    <property type="evidence" value="ECO:0007669"/>
    <property type="project" value="UniProtKB-SubCell"/>
</dbReference>
<dbReference type="PROSITE" id="PS50011">
    <property type="entry name" value="PROTEIN_KINASE_DOM"/>
    <property type="match status" value="1"/>
</dbReference>
<dbReference type="Pfam" id="PF08263">
    <property type="entry name" value="LRRNT_2"/>
    <property type="match status" value="1"/>
</dbReference>
<dbReference type="GO" id="GO:0005524">
    <property type="term" value="F:ATP binding"/>
    <property type="evidence" value="ECO:0007669"/>
    <property type="project" value="InterPro"/>
</dbReference>
<organism evidence="14">
    <name type="scientific">Physcomitrium patens</name>
    <name type="common">Spreading-leaved earth moss</name>
    <name type="synonym">Physcomitrella patens</name>
    <dbReference type="NCBI Taxonomy" id="3218"/>
    <lineage>
        <taxon>Eukaryota</taxon>
        <taxon>Viridiplantae</taxon>
        <taxon>Streptophyta</taxon>
        <taxon>Embryophyta</taxon>
        <taxon>Bryophyta</taxon>
        <taxon>Bryophytina</taxon>
        <taxon>Bryopsida</taxon>
        <taxon>Funariidae</taxon>
        <taxon>Funariales</taxon>
        <taxon>Funariaceae</taxon>
        <taxon>Physcomitrium</taxon>
    </lineage>
</organism>
<keyword evidence="16" id="KW-1185">Reference proteome</keyword>
<keyword evidence="5" id="KW-0677">Repeat</keyword>
<reference evidence="14 16" key="1">
    <citation type="journal article" date="2008" name="Science">
        <title>The Physcomitrella genome reveals evolutionary insights into the conquest of land by plants.</title>
        <authorList>
            <person name="Rensing S."/>
            <person name="Lang D."/>
            <person name="Zimmer A."/>
            <person name="Terry A."/>
            <person name="Salamov A."/>
            <person name="Shapiro H."/>
            <person name="Nishiyama T."/>
            <person name="Perroud P.-F."/>
            <person name="Lindquist E."/>
            <person name="Kamisugi Y."/>
            <person name="Tanahashi T."/>
            <person name="Sakakibara K."/>
            <person name="Fujita T."/>
            <person name="Oishi K."/>
            <person name="Shin-I T."/>
            <person name="Kuroki Y."/>
            <person name="Toyoda A."/>
            <person name="Suzuki Y."/>
            <person name="Hashimoto A."/>
            <person name="Yamaguchi K."/>
            <person name="Sugano A."/>
            <person name="Kohara Y."/>
            <person name="Fujiyama A."/>
            <person name="Anterola A."/>
            <person name="Aoki S."/>
            <person name="Ashton N."/>
            <person name="Barbazuk W.B."/>
            <person name="Barker E."/>
            <person name="Bennetzen J."/>
            <person name="Bezanilla M."/>
            <person name="Blankenship R."/>
            <person name="Cho S.H."/>
            <person name="Dutcher S."/>
            <person name="Estelle M."/>
            <person name="Fawcett J.A."/>
            <person name="Gundlach H."/>
            <person name="Hanada K."/>
            <person name="Heyl A."/>
            <person name="Hicks K.A."/>
            <person name="Hugh J."/>
            <person name="Lohr M."/>
            <person name="Mayer K."/>
            <person name="Melkozernov A."/>
            <person name="Murata T."/>
            <person name="Nelson D."/>
            <person name="Pils B."/>
            <person name="Prigge M."/>
            <person name="Reiss B."/>
            <person name="Renner T."/>
            <person name="Rombauts S."/>
            <person name="Rushton P."/>
            <person name="Sanderfoot A."/>
            <person name="Schween G."/>
            <person name="Shiu S.-H."/>
            <person name="Stueber K."/>
            <person name="Theodoulou F.L."/>
            <person name="Tu H."/>
            <person name="Van de Peer Y."/>
            <person name="Verrier P.J."/>
            <person name="Waters E."/>
            <person name="Wood A."/>
            <person name="Yang L."/>
            <person name="Cove D."/>
            <person name="Cuming A."/>
            <person name="Hasebe M."/>
            <person name="Lucas S."/>
            <person name="Mishler D.B."/>
            <person name="Reski R."/>
            <person name="Grigoriev I."/>
            <person name="Quatrano R.S."/>
            <person name="Boore J.L."/>
        </authorList>
    </citation>
    <scope>NUCLEOTIDE SEQUENCE [LARGE SCALE GENOMIC DNA]</scope>
    <source>
        <strain evidence="15 16">cv. Gransden 2004</strain>
    </source>
</reference>
<dbReference type="EMBL" id="ABEU02000003">
    <property type="protein sequence ID" value="PNR57951.1"/>
    <property type="molecule type" value="Genomic_DNA"/>
</dbReference>
<feature type="transmembrane region" description="Helical" evidence="11">
    <location>
        <begin position="544"/>
        <end position="564"/>
    </location>
</feature>
<dbReference type="RefSeq" id="XP_024371319.1">
    <property type="nucleotide sequence ID" value="XM_024515551.2"/>
</dbReference>
<dbReference type="PROSITE" id="PS51450">
    <property type="entry name" value="LRR"/>
    <property type="match status" value="1"/>
</dbReference>
<dbReference type="InterPro" id="IPR032675">
    <property type="entry name" value="LRR_dom_sf"/>
</dbReference>
<feature type="compositionally biased region" description="Low complexity" evidence="10">
    <location>
        <begin position="902"/>
        <end position="913"/>
    </location>
</feature>
<dbReference type="AlphaFoldDB" id="A0A2K1KW06"/>
<keyword evidence="7 11" id="KW-0472">Membrane</keyword>